<evidence type="ECO:0000313" key="2">
    <source>
        <dbReference type="EMBL" id="KAG7455216.1"/>
    </source>
</evidence>
<comment type="caution">
    <text evidence="2">The sequence shown here is derived from an EMBL/GenBank/DDBJ whole genome shotgun (WGS) entry which is preliminary data.</text>
</comment>
<dbReference type="AlphaFoldDB" id="A0A9D3PDD4"/>
<feature type="domain" description="Beta-ketoacyl synthase-like N-terminal" evidence="1">
    <location>
        <begin position="6"/>
        <end position="41"/>
    </location>
</feature>
<dbReference type="Gene3D" id="3.40.47.10">
    <property type="match status" value="1"/>
</dbReference>
<protein>
    <recommendedName>
        <fullName evidence="1">Beta-ketoacyl synthase-like N-terminal domain-containing protein</fullName>
    </recommendedName>
</protein>
<gene>
    <name evidence="2" type="ORF">MATL_G00254240</name>
</gene>
<dbReference type="OrthoDB" id="329835at2759"/>
<organism evidence="2 3">
    <name type="scientific">Megalops atlanticus</name>
    <name type="common">Tarpon</name>
    <name type="synonym">Clupea gigantea</name>
    <dbReference type="NCBI Taxonomy" id="7932"/>
    <lineage>
        <taxon>Eukaryota</taxon>
        <taxon>Metazoa</taxon>
        <taxon>Chordata</taxon>
        <taxon>Craniata</taxon>
        <taxon>Vertebrata</taxon>
        <taxon>Euteleostomi</taxon>
        <taxon>Actinopterygii</taxon>
        <taxon>Neopterygii</taxon>
        <taxon>Teleostei</taxon>
        <taxon>Elopiformes</taxon>
        <taxon>Megalopidae</taxon>
        <taxon>Megalops</taxon>
    </lineage>
</organism>
<accession>A0A9D3PDD4</accession>
<dbReference type="Pfam" id="PF00109">
    <property type="entry name" value="ketoacyl-synt"/>
    <property type="match status" value="1"/>
</dbReference>
<keyword evidence="3" id="KW-1185">Reference proteome</keyword>
<dbReference type="Proteomes" id="UP001046870">
    <property type="component" value="Chromosome 24"/>
</dbReference>
<evidence type="ECO:0000259" key="1">
    <source>
        <dbReference type="Pfam" id="PF00109"/>
    </source>
</evidence>
<sequence length="71" mass="7715">MEDSEKEIAVVGIGCSFPGGEGLDNFWKVLLEERTAQCRFQRRGLTVGTGTTLMTASLGKHTLRRLLSSTG</sequence>
<proteinExistence type="predicted"/>
<dbReference type="EMBL" id="JAFDVH010000024">
    <property type="protein sequence ID" value="KAG7455216.1"/>
    <property type="molecule type" value="Genomic_DNA"/>
</dbReference>
<evidence type="ECO:0000313" key="3">
    <source>
        <dbReference type="Proteomes" id="UP001046870"/>
    </source>
</evidence>
<dbReference type="InterPro" id="IPR014030">
    <property type="entry name" value="Ketoacyl_synth_N"/>
</dbReference>
<name>A0A9D3PDD4_MEGAT</name>
<reference evidence="2" key="1">
    <citation type="submission" date="2021-01" db="EMBL/GenBank/DDBJ databases">
        <authorList>
            <person name="Zahm M."/>
            <person name="Roques C."/>
            <person name="Cabau C."/>
            <person name="Klopp C."/>
            <person name="Donnadieu C."/>
            <person name="Jouanno E."/>
            <person name="Lampietro C."/>
            <person name="Louis A."/>
            <person name="Herpin A."/>
            <person name="Echchiki A."/>
            <person name="Berthelot C."/>
            <person name="Parey E."/>
            <person name="Roest-Crollius H."/>
            <person name="Braasch I."/>
            <person name="Postlethwait J."/>
            <person name="Bobe J."/>
            <person name="Montfort J."/>
            <person name="Bouchez O."/>
            <person name="Begum T."/>
            <person name="Mejri S."/>
            <person name="Adams A."/>
            <person name="Chen W.-J."/>
            <person name="Guiguen Y."/>
        </authorList>
    </citation>
    <scope>NUCLEOTIDE SEQUENCE</scope>
    <source>
        <strain evidence="2">YG-15Mar2019-1</strain>
        <tissue evidence="2">Brain</tissue>
    </source>
</reference>
<dbReference type="GO" id="GO:0016746">
    <property type="term" value="F:acyltransferase activity"/>
    <property type="evidence" value="ECO:0007669"/>
    <property type="project" value="InterPro"/>
</dbReference>
<dbReference type="SUPFAM" id="SSF53901">
    <property type="entry name" value="Thiolase-like"/>
    <property type="match status" value="1"/>
</dbReference>
<dbReference type="InterPro" id="IPR016039">
    <property type="entry name" value="Thiolase-like"/>
</dbReference>